<evidence type="ECO:0000313" key="1">
    <source>
        <dbReference type="EMBL" id="MVX67412.1"/>
    </source>
</evidence>
<dbReference type="Proteomes" id="UP000656077">
    <property type="component" value="Unassembled WGS sequence"/>
</dbReference>
<accession>A0A964RTA2</accession>
<reference evidence="1" key="1">
    <citation type="submission" date="2019-12" db="EMBL/GenBank/DDBJ databases">
        <title>Microbes associate with the intestines of laboratory mice.</title>
        <authorList>
            <person name="Navarre W."/>
            <person name="Wong E."/>
        </authorList>
    </citation>
    <scope>NUCLEOTIDE SEQUENCE</scope>
    <source>
        <strain evidence="1">NM79_F5</strain>
    </source>
</reference>
<organism evidence="1 2">
    <name type="scientific">Clostridium chromiireducens</name>
    <dbReference type="NCBI Taxonomy" id="225345"/>
    <lineage>
        <taxon>Bacteria</taxon>
        <taxon>Bacillati</taxon>
        <taxon>Bacillota</taxon>
        <taxon>Clostridia</taxon>
        <taxon>Eubacteriales</taxon>
        <taxon>Clostridiaceae</taxon>
        <taxon>Clostridium</taxon>
    </lineage>
</organism>
<dbReference type="Pfam" id="PF12784">
    <property type="entry name" value="PDDEXK_2"/>
    <property type="match status" value="1"/>
</dbReference>
<feature type="non-terminal residue" evidence="1">
    <location>
        <position position="49"/>
    </location>
</feature>
<gene>
    <name evidence="1" type="ORF">GKZ28_27780</name>
</gene>
<dbReference type="EMBL" id="WSRQ01000142">
    <property type="protein sequence ID" value="MVX67412.1"/>
    <property type="molecule type" value="Genomic_DNA"/>
</dbReference>
<protein>
    <submittedName>
        <fullName evidence="1">Uncharacterized protein</fullName>
    </submittedName>
</protein>
<comment type="caution">
    <text evidence="1">The sequence shown here is derived from an EMBL/GenBank/DDBJ whole genome shotgun (WGS) entry which is preliminary data.</text>
</comment>
<proteinExistence type="predicted"/>
<dbReference type="AlphaFoldDB" id="A0A964RTA2"/>
<evidence type="ECO:0000313" key="2">
    <source>
        <dbReference type="Proteomes" id="UP000656077"/>
    </source>
</evidence>
<name>A0A964RTA2_9CLOT</name>
<dbReference type="RefSeq" id="WP_202117536.1">
    <property type="nucleotide sequence ID" value="NZ_WSRQ01000142.1"/>
</dbReference>
<sequence length="49" mass="5435">MSKGLLDPKVDFVFKNIFGSEKNPEILISFLNATLKPKNIITSVKIKGT</sequence>